<dbReference type="FunFam" id="3.30.40.10:FF:000442">
    <property type="entry name" value="RING-type E3 ubiquitin transferase"/>
    <property type="match status" value="1"/>
</dbReference>
<dbReference type="SUPFAM" id="SSF48371">
    <property type="entry name" value="ARM repeat"/>
    <property type="match status" value="1"/>
</dbReference>
<evidence type="ECO:0000256" key="5">
    <source>
        <dbReference type="RuleBase" id="RU369093"/>
    </source>
</evidence>
<dbReference type="InterPro" id="IPR011989">
    <property type="entry name" value="ARM-like"/>
</dbReference>
<proteinExistence type="predicted"/>
<dbReference type="EC" id="2.3.2.27" evidence="5"/>
<gene>
    <name evidence="8" type="ORF">Salat_1345200</name>
</gene>
<accession>A0AAE2CQ54</accession>
<comment type="pathway">
    <text evidence="2 5">Protein modification; protein ubiquitination.</text>
</comment>
<evidence type="ECO:0000259" key="7">
    <source>
        <dbReference type="PROSITE" id="PS51698"/>
    </source>
</evidence>
<sequence>MTFLWRRRGGRGGGKRGAPEGIKPSMELTVPTHFRCPISLDLMKDPVSLSTGITYDRESIEKWMDAGNFTCPVTNQVLRNFDQIPNHALRKMIQDWCVEHKSFGVERIPTPRVPITPYEVSEVCVRMSAAARDGDEKKCQELVVKIKNSAKESERNKRCIVGNGIGAAFADTFESFAHLSVEKHANLLKETLFALTWSFPLGEEGVSKLKSAVSLRCMAWFLKEEDLSSRQNAVFVLKELILEDQGCVDGLMEVEGIEETLFRIVKVPICPKATQACLMVIHHMMLLQERSPMITLRFVQMGLIPLILDILVDGNKSVCEKALGALDSVCNLEEGRESAYTNALTVPLLVKKILRVSDTATTLSISTLWKLISLGEISENALVEAVELGAFQKLLVVLQVGCGERTKEKVTELLKLMNLYRDKLDCFDSSLGFKYLKRST</sequence>
<keyword evidence="3 5" id="KW-0808">Transferase</keyword>
<feature type="region of interest" description="Disordered" evidence="6">
    <location>
        <begin position="1"/>
        <end position="22"/>
    </location>
</feature>
<name>A0AAE2CQ54_9LAMI</name>
<dbReference type="InterPro" id="IPR045185">
    <property type="entry name" value="PUB22/23/24-like"/>
</dbReference>
<dbReference type="Proteomes" id="UP001293254">
    <property type="component" value="Unassembled WGS sequence"/>
</dbReference>
<evidence type="ECO:0000256" key="3">
    <source>
        <dbReference type="ARBA" id="ARBA00022679"/>
    </source>
</evidence>
<dbReference type="EMBL" id="JACGWO010000004">
    <property type="protein sequence ID" value="KAK4430445.1"/>
    <property type="molecule type" value="Genomic_DNA"/>
</dbReference>
<protein>
    <recommendedName>
        <fullName evidence="5 7">U-box domain-containing protein</fullName>
        <ecNumber evidence="5">2.3.2.27</ecNumber>
    </recommendedName>
    <alternativeName>
        <fullName evidence="5">RING-type E3 ubiquitin transferase PUB</fullName>
    </alternativeName>
</protein>
<dbReference type="GO" id="GO:0061630">
    <property type="term" value="F:ubiquitin protein ligase activity"/>
    <property type="evidence" value="ECO:0007669"/>
    <property type="project" value="UniProtKB-UniRule"/>
</dbReference>
<evidence type="ECO:0000256" key="2">
    <source>
        <dbReference type="ARBA" id="ARBA00004906"/>
    </source>
</evidence>
<dbReference type="InterPro" id="IPR058678">
    <property type="entry name" value="ARM_PUB"/>
</dbReference>
<dbReference type="Pfam" id="PF25598">
    <property type="entry name" value="ARM_PUB"/>
    <property type="match status" value="1"/>
</dbReference>
<evidence type="ECO:0000313" key="9">
    <source>
        <dbReference type="Proteomes" id="UP001293254"/>
    </source>
</evidence>
<dbReference type="GO" id="GO:0016567">
    <property type="term" value="P:protein ubiquitination"/>
    <property type="evidence" value="ECO:0007669"/>
    <property type="project" value="UniProtKB-UniRule"/>
</dbReference>
<evidence type="ECO:0000256" key="1">
    <source>
        <dbReference type="ARBA" id="ARBA00000900"/>
    </source>
</evidence>
<organism evidence="8 9">
    <name type="scientific">Sesamum alatum</name>
    <dbReference type="NCBI Taxonomy" id="300844"/>
    <lineage>
        <taxon>Eukaryota</taxon>
        <taxon>Viridiplantae</taxon>
        <taxon>Streptophyta</taxon>
        <taxon>Embryophyta</taxon>
        <taxon>Tracheophyta</taxon>
        <taxon>Spermatophyta</taxon>
        <taxon>Magnoliopsida</taxon>
        <taxon>eudicotyledons</taxon>
        <taxon>Gunneridae</taxon>
        <taxon>Pentapetalae</taxon>
        <taxon>asterids</taxon>
        <taxon>lamiids</taxon>
        <taxon>Lamiales</taxon>
        <taxon>Pedaliaceae</taxon>
        <taxon>Sesamum</taxon>
    </lineage>
</organism>
<dbReference type="PROSITE" id="PS51698">
    <property type="entry name" value="U_BOX"/>
    <property type="match status" value="1"/>
</dbReference>
<keyword evidence="4 5" id="KW-0833">Ubl conjugation pathway</keyword>
<dbReference type="Gene3D" id="3.30.40.10">
    <property type="entry name" value="Zinc/RING finger domain, C3HC4 (zinc finger)"/>
    <property type="match status" value="1"/>
</dbReference>
<dbReference type="Gene3D" id="1.25.10.10">
    <property type="entry name" value="Leucine-rich Repeat Variant"/>
    <property type="match status" value="1"/>
</dbReference>
<dbReference type="Pfam" id="PF04564">
    <property type="entry name" value="U-box"/>
    <property type="match status" value="1"/>
</dbReference>
<dbReference type="SMART" id="SM00504">
    <property type="entry name" value="Ubox"/>
    <property type="match status" value="1"/>
</dbReference>
<dbReference type="PANTHER" id="PTHR22849">
    <property type="entry name" value="WDSAM1 PROTEIN"/>
    <property type="match status" value="1"/>
</dbReference>
<keyword evidence="9" id="KW-1185">Reference proteome</keyword>
<comment type="catalytic activity">
    <reaction evidence="1 5">
        <text>S-ubiquitinyl-[E2 ubiquitin-conjugating enzyme]-L-cysteine + [acceptor protein]-L-lysine = [E2 ubiquitin-conjugating enzyme]-L-cysteine + N(6)-ubiquitinyl-[acceptor protein]-L-lysine.</text>
        <dbReference type="EC" id="2.3.2.27"/>
    </reaction>
</comment>
<evidence type="ECO:0000256" key="6">
    <source>
        <dbReference type="SAM" id="MobiDB-lite"/>
    </source>
</evidence>
<comment type="caution">
    <text evidence="8">The sequence shown here is derived from an EMBL/GenBank/DDBJ whole genome shotgun (WGS) entry which is preliminary data.</text>
</comment>
<reference evidence="8" key="2">
    <citation type="journal article" date="2024" name="Plant">
        <title>Genomic evolution and insights into agronomic trait innovations of Sesamum species.</title>
        <authorList>
            <person name="Miao H."/>
            <person name="Wang L."/>
            <person name="Qu L."/>
            <person name="Liu H."/>
            <person name="Sun Y."/>
            <person name="Le M."/>
            <person name="Wang Q."/>
            <person name="Wei S."/>
            <person name="Zheng Y."/>
            <person name="Lin W."/>
            <person name="Duan Y."/>
            <person name="Cao H."/>
            <person name="Xiong S."/>
            <person name="Wang X."/>
            <person name="Wei L."/>
            <person name="Li C."/>
            <person name="Ma Q."/>
            <person name="Ju M."/>
            <person name="Zhao R."/>
            <person name="Li G."/>
            <person name="Mu C."/>
            <person name="Tian Q."/>
            <person name="Mei H."/>
            <person name="Zhang T."/>
            <person name="Gao T."/>
            <person name="Zhang H."/>
        </authorList>
    </citation>
    <scope>NUCLEOTIDE SEQUENCE</scope>
    <source>
        <strain evidence="8">3651</strain>
    </source>
</reference>
<dbReference type="InterPro" id="IPR045210">
    <property type="entry name" value="RING-Ubox_PUB"/>
</dbReference>
<comment type="function">
    <text evidence="5">Functions as an E3 ubiquitin ligase.</text>
</comment>
<feature type="compositionally biased region" description="Basic residues" evidence="6">
    <location>
        <begin position="1"/>
        <end position="14"/>
    </location>
</feature>
<reference evidence="8" key="1">
    <citation type="submission" date="2020-06" db="EMBL/GenBank/DDBJ databases">
        <authorList>
            <person name="Li T."/>
            <person name="Hu X."/>
            <person name="Zhang T."/>
            <person name="Song X."/>
            <person name="Zhang H."/>
            <person name="Dai N."/>
            <person name="Sheng W."/>
            <person name="Hou X."/>
            <person name="Wei L."/>
        </authorList>
    </citation>
    <scope>NUCLEOTIDE SEQUENCE</scope>
    <source>
        <strain evidence="8">3651</strain>
        <tissue evidence="8">Leaf</tissue>
    </source>
</reference>
<dbReference type="InterPro" id="IPR016024">
    <property type="entry name" value="ARM-type_fold"/>
</dbReference>
<evidence type="ECO:0000313" key="8">
    <source>
        <dbReference type="EMBL" id="KAK4430445.1"/>
    </source>
</evidence>
<feature type="domain" description="U-box" evidence="7">
    <location>
        <begin position="29"/>
        <end position="103"/>
    </location>
</feature>
<evidence type="ECO:0000256" key="4">
    <source>
        <dbReference type="ARBA" id="ARBA00022786"/>
    </source>
</evidence>
<dbReference type="CDD" id="cd16664">
    <property type="entry name" value="RING-Ubox_PUB"/>
    <property type="match status" value="1"/>
</dbReference>
<dbReference type="PANTHER" id="PTHR22849:SF61">
    <property type="entry name" value="U-BOX DOMAIN-CONTAINING PROTEIN 21"/>
    <property type="match status" value="1"/>
</dbReference>
<dbReference type="AlphaFoldDB" id="A0AAE2CQ54"/>
<dbReference type="InterPro" id="IPR003613">
    <property type="entry name" value="Ubox_domain"/>
</dbReference>
<dbReference type="SUPFAM" id="SSF57850">
    <property type="entry name" value="RING/U-box"/>
    <property type="match status" value="1"/>
</dbReference>
<dbReference type="InterPro" id="IPR013083">
    <property type="entry name" value="Znf_RING/FYVE/PHD"/>
</dbReference>